<comment type="caution">
    <text evidence="3">The sequence shown here is derived from an EMBL/GenBank/DDBJ whole genome shotgun (WGS) entry which is preliminary data.</text>
</comment>
<accession>A0AAV1I0A1</accession>
<sequence length="1209" mass="128873">MRVQTGAGQARSQQKHMHEQQSKAGSQTADEKHARAPREPQRQLRNCAARSHSPAAASEAFTEENPDLPEPSPPGALRRSKRGKRMDKSGSEQPEASRPTVVRRFERGSKRASYPAAAQEPSPPRTVRRLRRRAEKIGPAASAQESSAEDSEQPGESDPPRTVRRSTRRRKSSRLVQGADGISSEDEEVSDMSGFLASEDEAAEESSAQDASGAESNPEPPASLQDTEAQLQHGQNPAASDGTQPLTRLRKHAQPEEVIKDTSAHLVLSPETHAGLEQASAPGQLAETGHQRITPEQKGKQKAVCAPEIWEEAGPSGLHAAAIHTPATGSTAKRRRLHKTDGHIVKEEDVGIASTARRSSRGRILKPDAQAVYRQRLEELEMGKAHLSVDLADSDSDDADHPDSATKDGGRVVLDADVDADEDGEPSDASQDGGKPNEDADIDVDDFIAEDGEGEQQPDDGRPVHSPLALAGLIGTRPDLDDCFNIYVDYLLESIVEPDFLDLIKDDRKASEHFNYAIHKIEVDELARWREIYTKSDAWKRAIPGFITALERLPGCSVELREAGRASENHKYSSSLADNDFADVARDCAACTRAHTRAGKQLTFKGTAGDPGYIKQAKRLADMAIYDDAEGDSDADSILDCEDGERKERIYDVGAHCATRVYLYHSLWHYKRRLRCQLKKELKAARLFLEGCGRSHAWADCVSHVKGKDSLYARLRGNFKSLGRMAEEYATASAGGGFRAAAATLDRVTKKVSALMYRLHDDSDADDGSDLEPDSDQELEIVSSEEDAGPSEPPAEKPEEAPPSLTTMPSSNARRRLVLDDEDIDEGGGANASGGDDARPSHSAQPSAAEPIHLDSSSDGGAPLTRRASTRRETRRCLEDSSEEDKKPQRESGSGAGASKRRAPAQYRRPQQQHTQPRYVAPAQRQSGRRAEAALKQAAASLAASPGRAGRAADDLAAQSQQQQAPGEQEPEDSSGSLPRPQPVFLSPGQSPSATPARPTAPDIGADLSALLRQAGGPSGAQLLDSPPSLEGAADVHGEPGAESDAAGSPASAGTQGNEGGVVEALARDAAEASRQALAALGPPEDSPRSPAAHTGAQQPGKQGFQAVSDADAADDAAQAAGSVQDAQGAAGRSAAQGASTESSLATPSTRQQPSTRAVSQPRSRSQPLRSLSKGSSAKAKSAPSKQRDPDALSQQKSIMAYFSPRAKG</sequence>
<feature type="compositionally biased region" description="Basic and acidic residues" evidence="1">
    <location>
        <begin position="289"/>
        <end position="299"/>
    </location>
</feature>
<dbReference type="AlphaFoldDB" id="A0AAV1I0A1"/>
<feature type="region of interest" description="Disordered" evidence="1">
    <location>
        <begin position="392"/>
        <end position="441"/>
    </location>
</feature>
<organism evidence="3 4">
    <name type="scientific">Coccomyxa viridis</name>
    <dbReference type="NCBI Taxonomy" id="1274662"/>
    <lineage>
        <taxon>Eukaryota</taxon>
        <taxon>Viridiplantae</taxon>
        <taxon>Chlorophyta</taxon>
        <taxon>core chlorophytes</taxon>
        <taxon>Trebouxiophyceae</taxon>
        <taxon>Trebouxiophyceae incertae sedis</taxon>
        <taxon>Coccomyxaceae</taxon>
        <taxon>Coccomyxa</taxon>
    </lineage>
</organism>
<evidence type="ECO:0000313" key="3">
    <source>
        <dbReference type="EMBL" id="CAK0756380.1"/>
    </source>
</evidence>
<evidence type="ECO:0000313" key="4">
    <source>
        <dbReference type="Proteomes" id="UP001314263"/>
    </source>
</evidence>
<proteinExistence type="predicted"/>
<feature type="compositionally biased region" description="Polar residues" evidence="1">
    <location>
        <begin position="224"/>
        <end position="246"/>
    </location>
</feature>
<reference evidence="3 4" key="1">
    <citation type="submission" date="2023-10" db="EMBL/GenBank/DDBJ databases">
        <authorList>
            <person name="Maclean D."/>
            <person name="Macfadyen A."/>
        </authorList>
    </citation>
    <scope>NUCLEOTIDE SEQUENCE [LARGE SCALE GENOMIC DNA]</scope>
</reference>
<feature type="compositionally biased region" description="Basic and acidic residues" evidence="1">
    <location>
        <begin position="29"/>
        <end position="42"/>
    </location>
</feature>
<dbReference type="Proteomes" id="UP001314263">
    <property type="component" value="Unassembled WGS sequence"/>
</dbReference>
<feature type="compositionally biased region" description="Low complexity" evidence="1">
    <location>
        <begin position="904"/>
        <end position="913"/>
    </location>
</feature>
<feature type="domain" description="DUF4211" evidence="2">
    <location>
        <begin position="446"/>
        <end position="608"/>
    </location>
</feature>
<feature type="compositionally biased region" description="Low complexity" evidence="1">
    <location>
        <begin position="1106"/>
        <end position="1140"/>
    </location>
</feature>
<gene>
    <name evidence="3" type="ORF">CVIRNUC_002450</name>
</gene>
<feature type="compositionally biased region" description="Polar residues" evidence="1">
    <location>
        <begin position="1141"/>
        <end position="1159"/>
    </location>
</feature>
<keyword evidence="4" id="KW-1185">Reference proteome</keyword>
<feature type="compositionally biased region" description="Polar residues" evidence="1">
    <location>
        <begin position="1"/>
        <end position="12"/>
    </location>
</feature>
<feature type="compositionally biased region" description="Basic and acidic residues" evidence="1">
    <location>
        <begin position="399"/>
        <end position="410"/>
    </location>
</feature>
<feature type="compositionally biased region" description="Low complexity" evidence="1">
    <location>
        <begin position="991"/>
        <end position="1002"/>
    </location>
</feature>
<feature type="compositionally biased region" description="Basic residues" evidence="1">
    <location>
        <begin position="162"/>
        <end position="173"/>
    </location>
</feature>
<evidence type="ECO:0000259" key="2">
    <source>
        <dbReference type="Pfam" id="PF13926"/>
    </source>
</evidence>
<feature type="compositionally biased region" description="Basic and acidic residues" evidence="1">
    <location>
        <begin position="253"/>
        <end position="263"/>
    </location>
</feature>
<feature type="compositionally biased region" description="Basic and acidic residues" evidence="1">
    <location>
        <begin position="870"/>
        <end position="890"/>
    </location>
</feature>
<dbReference type="Pfam" id="PF13926">
    <property type="entry name" value="DUF4211"/>
    <property type="match status" value="1"/>
</dbReference>
<dbReference type="EMBL" id="CAUYUE010000003">
    <property type="protein sequence ID" value="CAK0756380.1"/>
    <property type="molecule type" value="Genomic_DNA"/>
</dbReference>
<feature type="region of interest" description="Disordered" evidence="1">
    <location>
        <begin position="761"/>
        <end position="1209"/>
    </location>
</feature>
<dbReference type="InterPro" id="IPR025451">
    <property type="entry name" value="DUF4211"/>
</dbReference>
<name>A0AAV1I0A1_9CHLO</name>
<feature type="region of interest" description="Disordered" evidence="1">
    <location>
        <begin position="1"/>
        <end position="304"/>
    </location>
</feature>
<feature type="compositionally biased region" description="Low complexity" evidence="1">
    <location>
        <begin position="1160"/>
        <end position="1185"/>
    </location>
</feature>
<evidence type="ECO:0000256" key="1">
    <source>
        <dbReference type="SAM" id="MobiDB-lite"/>
    </source>
</evidence>
<protein>
    <recommendedName>
        <fullName evidence="2">DUF4211 domain-containing protein</fullName>
    </recommendedName>
</protein>
<feature type="compositionally biased region" description="Acidic residues" evidence="1">
    <location>
        <begin position="763"/>
        <end position="789"/>
    </location>
</feature>
<feature type="compositionally biased region" description="Acidic residues" evidence="1">
    <location>
        <begin position="416"/>
        <end position="426"/>
    </location>
</feature>
<feature type="compositionally biased region" description="Low complexity" evidence="1">
    <location>
        <begin position="205"/>
        <end position="216"/>
    </location>
</feature>
<feature type="compositionally biased region" description="Low complexity" evidence="1">
    <location>
        <begin position="934"/>
        <end position="965"/>
    </location>
</feature>